<dbReference type="InterPro" id="IPR001763">
    <property type="entry name" value="Rhodanese-like_dom"/>
</dbReference>
<dbReference type="PANTHER" id="PTHR43031">
    <property type="entry name" value="FAD-DEPENDENT OXIDOREDUCTASE"/>
    <property type="match status" value="1"/>
</dbReference>
<dbReference type="SUPFAM" id="SSF46785">
    <property type="entry name" value="Winged helix' DNA-binding domain"/>
    <property type="match status" value="1"/>
</dbReference>
<dbReference type="InterPro" id="IPR011991">
    <property type="entry name" value="ArsR-like_HTH"/>
</dbReference>
<reference evidence="3" key="1">
    <citation type="submission" date="2022-07" db="EMBL/GenBank/DDBJ databases">
        <title>Genome sequencing of Photobacterium atrarenae GJH2-4.</title>
        <authorList>
            <person name="Park S.-J."/>
        </authorList>
    </citation>
    <scope>NUCLEOTIDE SEQUENCE</scope>
    <source>
        <strain evidence="3">GJH2-4</strain>
    </source>
</reference>
<dbReference type="Gene3D" id="3.40.250.10">
    <property type="entry name" value="Rhodanese-like domain"/>
    <property type="match status" value="1"/>
</dbReference>
<dbReference type="SMART" id="SM00450">
    <property type="entry name" value="RHOD"/>
    <property type="match status" value="1"/>
</dbReference>
<sequence>MSSLPDNPQAQIFTELAELARCLGNAHRLTLLEHIAQGERPVDRLAILSGLSVANTSQHLQHLKRAGFVTTRREGKQVYYRLGSGPIEPLLSALRQCAEHNRAEVQRLIADSYQHPDTLEAISRDELLSRMHEASVTLLDVRPQEEFALGHIPGAVNIPIAQLAARFAELPSDQTVIAYCRGPYCLLSVDAVEILSKQGRTALRLKEGYPDWKAAGLAVETLDTGATNDRAQNASSTEAK</sequence>
<dbReference type="PRINTS" id="PR00778">
    <property type="entry name" value="HTHARSR"/>
</dbReference>
<dbReference type="PANTHER" id="PTHR43031:SF1">
    <property type="entry name" value="PYRIDINE NUCLEOTIDE-DISULPHIDE OXIDOREDUCTASE"/>
    <property type="match status" value="1"/>
</dbReference>
<dbReference type="InterPro" id="IPR036388">
    <property type="entry name" value="WH-like_DNA-bd_sf"/>
</dbReference>
<keyword evidence="4" id="KW-1185">Reference proteome</keyword>
<dbReference type="CDD" id="cd00158">
    <property type="entry name" value="RHOD"/>
    <property type="match status" value="1"/>
</dbReference>
<evidence type="ECO:0000313" key="3">
    <source>
        <dbReference type="EMBL" id="UTV30657.1"/>
    </source>
</evidence>
<dbReference type="Proteomes" id="UP001057998">
    <property type="component" value="Chromosome 2"/>
</dbReference>
<name>A0ABY5GQ67_9GAMM</name>
<gene>
    <name evidence="3" type="ORF">NNL38_19025</name>
</gene>
<feature type="domain" description="Rhodanese" evidence="1">
    <location>
        <begin position="132"/>
        <end position="221"/>
    </location>
</feature>
<dbReference type="InterPro" id="IPR036873">
    <property type="entry name" value="Rhodanese-like_dom_sf"/>
</dbReference>
<organism evidence="3 4">
    <name type="scientific">Photobacterium atrarenae</name>
    <dbReference type="NCBI Taxonomy" id="865757"/>
    <lineage>
        <taxon>Bacteria</taxon>
        <taxon>Pseudomonadati</taxon>
        <taxon>Pseudomonadota</taxon>
        <taxon>Gammaproteobacteria</taxon>
        <taxon>Vibrionales</taxon>
        <taxon>Vibrionaceae</taxon>
        <taxon>Photobacterium</taxon>
    </lineage>
</organism>
<dbReference type="PROSITE" id="PS50206">
    <property type="entry name" value="RHODANESE_3"/>
    <property type="match status" value="1"/>
</dbReference>
<dbReference type="NCBIfam" id="NF033788">
    <property type="entry name" value="HTH_metalloreg"/>
    <property type="match status" value="1"/>
</dbReference>
<dbReference type="InterPro" id="IPR001307">
    <property type="entry name" value="Thiosulphate_STrfase_CS"/>
</dbReference>
<dbReference type="PROSITE" id="PS00380">
    <property type="entry name" value="RHODANESE_1"/>
    <property type="match status" value="1"/>
</dbReference>
<dbReference type="InterPro" id="IPR050229">
    <property type="entry name" value="GlpE_sulfurtransferase"/>
</dbReference>
<dbReference type="SUPFAM" id="SSF52821">
    <property type="entry name" value="Rhodanese/Cell cycle control phosphatase"/>
    <property type="match status" value="1"/>
</dbReference>
<dbReference type="SMART" id="SM00418">
    <property type="entry name" value="HTH_ARSR"/>
    <property type="match status" value="1"/>
</dbReference>
<evidence type="ECO:0000313" key="4">
    <source>
        <dbReference type="Proteomes" id="UP001057998"/>
    </source>
</evidence>
<dbReference type="InterPro" id="IPR036390">
    <property type="entry name" value="WH_DNA-bd_sf"/>
</dbReference>
<evidence type="ECO:0000259" key="1">
    <source>
        <dbReference type="PROSITE" id="PS50206"/>
    </source>
</evidence>
<dbReference type="Gene3D" id="1.10.10.10">
    <property type="entry name" value="Winged helix-like DNA-binding domain superfamily/Winged helix DNA-binding domain"/>
    <property type="match status" value="1"/>
</dbReference>
<accession>A0ABY5GQ67</accession>
<proteinExistence type="predicted"/>
<dbReference type="Pfam" id="PF00581">
    <property type="entry name" value="Rhodanese"/>
    <property type="match status" value="1"/>
</dbReference>
<feature type="domain" description="HTH arsR-type" evidence="2">
    <location>
        <begin position="8"/>
        <end position="102"/>
    </location>
</feature>
<evidence type="ECO:0000259" key="2">
    <source>
        <dbReference type="PROSITE" id="PS50987"/>
    </source>
</evidence>
<dbReference type="RefSeq" id="WP_255392021.1">
    <property type="nucleotide sequence ID" value="NZ_CP101509.1"/>
</dbReference>
<dbReference type="PROSITE" id="PS50987">
    <property type="entry name" value="HTH_ARSR_2"/>
    <property type="match status" value="1"/>
</dbReference>
<dbReference type="EMBL" id="CP101509">
    <property type="protein sequence ID" value="UTV30657.1"/>
    <property type="molecule type" value="Genomic_DNA"/>
</dbReference>
<dbReference type="CDD" id="cd00090">
    <property type="entry name" value="HTH_ARSR"/>
    <property type="match status" value="1"/>
</dbReference>
<protein>
    <submittedName>
        <fullName evidence="3">Metalloregulator ArsR/SmtB family transcription factor</fullName>
    </submittedName>
</protein>
<dbReference type="InterPro" id="IPR001845">
    <property type="entry name" value="HTH_ArsR_DNA-bd_dom"/>
</dbReference>